<keyword evidence="2" id="KW-1185">Reference proteome</keyword>
<evidence type="ECO:0000313" key="1">
    <source>
        <dbReference type="EMBL" id="KAF7547406.1"/>
    </source>
</evidence>
<dbReference type="Proteomes" id="UP000722485">
    <property type="component" value="Unassembled WGS sequence"/>
</dbReference>
<sequence>MTSARTTFASNEDRNAALIGGVTEEIKVLRQRGKKLFEQSLKVVILQDSLSTWKPKPGDLGVYGVLADDSPQHQLFVVLCNDIADLPPDIDGRCDFYMPEF</sequence>
<dbReference type="EMBL" id="JAANBB010000179">
    <property type="protein sequence ID" value="KAF7547406.1"/>
    <property type="molecule type" value="Genomic_DNA"/>
</dbReference>
<proteinExistence type="predicted"/>
<protein>
    <submittedName>
        <fullName evidence="1">Uncharacterized protein</fullName>
    </submittedName>
</protein>
<gene>
    <name evidence="1" type="ORF">G7Z17_g7736</name>
</gene>
<reference evidence="1" key="1">
    <citation type="submission" date="2020-03" db="EMBL/GenBank/DDBJ databases">
        <title>Draft Genome Sequence of Cylindrodendrum hubeiense.</title>
        <authorList>
            <person name="Buettner E."/>
            <person name="Kellner H."/>
        </authorList>
    </citation>
    <scope>NUCLEOTIDE SEQUENCE</scope>
    <source>
        <strain evidence="1">IHI 201604</strain>
    </source>
</reference>
<name>A0A9P5HAV7_9HYPO</name>
<comment type="caution">
    <text evidence="1">The sequence shown here is derived from an EMBL/GenBank/DDBJ whole genome shotgun (WGS) entry which is preliminary data.</text>
</comment>
<accession>A0A9P5HAV7</accession>
<organism evidence="1 2">
    <name type="scientific">Cylindrodendrum hubeiense</name>
    <dbReference type="NCBI Taxonomy" id="595255"/>
    <lineage>
        <taxon>Eukaryota</taxon>
        <taxon>Fungi</taxon>
        <taxon>Dikarya</taxon>
        <taxon>Ascomycota</taxon>
        <taxon>Pezizomycotina</taxon>
        <taxon>Sordariomycetes</taxon>
        <taxon>Hypocreomycetidae</taxon>
        <taxon>Hypocreales</taxon>
        <taxon>Nectriaceae</taxon>
        <taxon>Cylindrodendrum</taxon>
    </lineage>
</organism>
<evidence type="ECO:0000313" key="2">
    <source>
        <dbReference type="Proteomes" id="UP000722485"/>
    </source>
</evidence>
<dbReference type="AlphaFoldDB" id="A0A9P5HAV7"/>